<keyword evidence="2" id="KW-1185">Reference proteome</keyword>
<dbReference type="RefSeq" id="WP_111716324.1">
    <property type="nucleotide sequence ID" value="NZ_JBHSSR010000002.1"/>
</dbReference>
<proteinExistence type="predicted"/>
<sequence>MKLKKENKEYKYYQDGKVLEWVILTRFNPFYISAKIRAKYFYIETLYHLNTSHCIFDENRGVVSVSYPLDRLVLKIIEEKTSCPGMKKNL</sequence>
<dbReference type="EMBL" id="PZJH01000004">
    <property type="protein sequence ID" value="RAK44314.1"/>
    <property type="molecule type" value="Genomic_DNA"/>
</dbReference>
<evidence type="ECO:0000313" key="2">
    <source>
        <dbReference type="Proteomes" id="UP000249808"/>
    </source>
</evidence>
<reference evidence="1 2" key="1">
    <citation type="journal article" date="2018" name="Front. Microbiol.">
        <title>Description and Comparative Genomics of Macrococcus caseolyticus subsp. hominis subsp. nov., Macrococcus goetzii sp. nov., Macrococcus epidermidis sp. nov., and Macrococcus bohemicus sp. nov., Novel Macrococci From Human Clinical Material With Virulence Potential and Suspected Uptake of Foreign DNA by Natural Transformation.</title>
        <authorList>
            <person name="Maslanova I."/>
            <person name="Wertheimer Z."/>
            <person name="Sedlacek I."/>
            <person name="Svec P."/>
            <person name="Indrakova A."/>
            <person name="Kovarovic V."/>
            <person name="Schumann P."/>
            <person name="Sproer C."/>
            <person name="Kralova S."/>
            <person name="Sedo O."/>
            <person name="Kristofova L."/>
            <person name="Vrbovska V."/>
            <person name="Fuzik T."/>
            <person name="Petras P."/>
            <person name="Zdrahal Z."/>
            <person name="Ruzickova V."/>
            <person name="Doskar J."/>
            <person name="Pantucek R."/>
        </authorList>
    </citation>
    <scope>NUCLEOTIDE SEQUENCE [LARGE SCALE GENOMIC DNA]</scope>
    <source>
        <strain evidence="1 2">01/688</strain>
    </source>
</reference>
<protein>
    <submittedName>
        <fullName evidence="1">Uncharacterized protein</fullName>
    </submittedName>
</protein>
<gene>
    <name evidence="1" type="ORF">BHU61_09120</name>
</gene>
<name>A0A327ZRX6_9STAP</name>
<accession>A0A327ZRX6</accession>
<evidence type="ECO:0000313" key="1">
    <source>
        <dbReference type="EMBL" id="RAK44314.1"/>
    </source>
</evidence>
<organism evidence="1 2">
    <name type="scientific">Macrococcus epidermidis</name>
    <dbReference type="NCBI Taxonomy" id="1902580"/>
    <lineage>
        <taxon>Bacteria</taxon>
        <taxon>Bacillati</taxon>
        <taxon>Bacillota</taxon>
        <taxon>Bacilli</taxon>
        <taxon>Bacillales</taxon>
        <taxon>Staphylococcaceae</taxon>
        <taxon>Macrococcus</taxon>
    </lineage>
</organism>
<dbReference type="Proteomes" id="UP000249808">
    <property type="component" value="Unassembled WGS sequence"/>
</dbReference>
<dbReference type="AlphaFoldDB" id="A0A327ZRX6"/>
<comment type="caution">
    <text evidence="1">The sequence shown here is derived from an EMBL/GenBank/DDBJ whole genome shotgun (WGS) entry which is preliminary data.</text>
</comment>